<dbReference type="FunFam" id="1.20.140.10:FF:000001">
    <property type="entry name" value="Acyl-CoA dehydrogenase"/>
    <property type="match status" value="1"/>
</dbReference>
<dbReference type="InterPro" id="IPR006091">
    <property type="entry name" value="Acyl-CoA_Oxase/DH_mid-dom"/>
</dbReference>
<dbReference type="PANTHER" id="PTHR43884:SF40">
    <property type="entry name" value="ACYL-COA DEHYDROGENASE"/>
    <property type="match status" value="1"/>
</dbReference>
<dbReference type="FunFam" id="2.40.110.10:FF:000002">
    <property type="entry name" value="Acyl-CoA dehydrogenase fadE12"/>
    <property type="match status" value="1"/>
</dbReference>
<evidence type="ECO:0000259" key="9">
    <source>
        <dbReference type="Pfam" id="PF02771"/>
    </source>
</evidence>
<keyword evidence="11" id="KW-1185">Reference proteome</keyword>
<accession>A0A2W2CC44</accession>
<dbReference type="Gene3D" id="1.10.540.10">
    <property type="entry name" value="Acyl-CoA dehydrogenase/oxidase, N-terminal domain"/>
    <property type="match status" value="1"/>
</dbReference>
<evidence type="ECO:0000256" key="1">
    <source>
        <dbReference type="ARBA" id="ARBA00001974"/>
    </source>
</evidence>
<dbReference type="EMBL" id="POTW01000026">
    <property type="protein sequence ID" value="PZF83346.1"/>
    <property type="molecule type" value="Genomic_DNA"/>
</dbReference>
<comment type="similarity">
    <text evidence="2 6">Belongs to the acyl-CoA dehydrogenase family.</text>
</comment>
<evidence type="ECO:0000256" key="3">
    <source>
        <dbReference type="ARBA" id="ARBA00022630"/>
    </source>
</evidence>
<dbReference type="Pfam" id="PF02770">
    <property type="entry name" value="Acyl-CoA_dh_M"/>
    <property type="match status" value="1"/>
</dbReference>
<evidence type="ECO:0000313" key="11">
    <source>
        <dbReference type="Proteomes" id="UP000248764"/>
    </source>
</evidence>
<dbReference type="InterPro" id="IPR046373">
    <property type="entry name" value="Acyl-CoA_Oxase/DH_mid-dom_sf"/>
</dbReference>
<dbReference type="SUPFAM" id="SSF47203">
    <property type="entry name" value="Acyl-CoA dehydrogenase C-terminal domain-like"/>
    <property type="match status" value="1"/>
</dbReference>
<proteinExistence type="inferred from homology"/>
<gene>
    <name evidence="10" type="ORF">C1I92_12965</name>
</gene>
<dbReference type="PANTHER" id="PTHR43884">
    <property type="entry name" value="ACYL-COA DEHYDROGENASE"/>
    <property type="match status" value="1"/>
</dbReference>
<keyword evidence="4 6" id="KW-0274">FAD</keyword>
<dbReference type="InterPro" id="IPR013786">
    <property type="entry name" value="AcylCoA_DH/ox_N"/>
</dbReference>
<feature type="domain" description="Acyl-CoA oxidase/dehydrogenase middle" evidence="8">
    <location>
        <begin position="259"/>
        <end position="351"/>
    </location>
</feature>
<protein>
    <recommendedName>
        <fullName evidence="12">Acyl-CoA dehydrogenase</fullName>
    </recommendedName>
</protein>
<dbReference type="Gene3D" id="1.20.140.10">
    <property type="entry name" value="Butyryl-CoA Dehydrogenase, subunit A, domain 3"/>
    <property type="match status" value="1"/>
</dbReference>
<dbReference type="InterPro" id="IPR009075">
    <property type="entry name" value="AcylCo_DH/oxidase_C"/>
</dbReference>
<evidence type="ECO:0000256" key="6">
    <source>
        <dbReference type="RuleBase" id="RU362125"/>
    </source>
</evidence>
<dbReference type="InterPro" id="IPR009100">
    <property type="entry name" value="AcylCoA_DH/oxidase_NM_dom_sf"/>
</dbReference>
<dbReference type="Gene3D" id="2.40.110.10">
    <property type="entry name" value="Butyryl-CoA Dehydrogenase, subunit A, domain 2"/>
    <property type="match status" value="1"/>
</dbReference>
<evidence type="ECO:0000259" key="8">
    <source>
        <dbReference type="Pfam" id="PF02770"/>
    </source>
</evidence>
<evidence type="ECO:0000256" key="5">
    <source>
        <dbReference type="ARBA" id="ARBA00023002"/>
    </source>
</evidence>
<dbReference type="GO" id="GO:0050660">
    <property type="term" value="F:flavin adenine dinucleotide binding"/>
    <property type="evidence" value="ECO:0007669"/>
    <property type="project" value="InterPro"/>
</dbReference>
<comment type="cofactor">
    <cofactor evidence="1 6">
        <name>FAD</name>
        <dbReference type="ChEBI" id="CHEBI:57692"/>
    </cofactor>
</comment>
<evidence type="ECO:0008006" key="12">
    <source>
        <dbReference type="Google" id="ProtNLM"/>
    </source>
</evidence>
<comment type="caution">
    <text evidence="10">The sequence shown here is derived from an EMBL/GenBank/DDBJ whole genome shotgun (WGS) entry which is preliminary data.</text>
</comment>
<evidence type="ECO:0000256" key="4">
    <source>
        <dbReference type="ARBA" id="ARBA00022827"/>
    </source>
</evidence>
<keyword evidence="3 6" id="KW-0285">Flavoprotein</keyword>
<dbReference type="Pfam" id="PF00441">
    <property type="entry name" value="Acyl-CoA_dh_1"/>
    <property type="match status" value="1"/>
</dbReference>
<keyword evidence="5 6" id="KW-0560">Oxidoreductase</keyword>
<evidence type="ECO:0000259" key="7">
    <source>
        <dbReference type="Pfam" id="PF00441"/>
    </source>
</evidence>
<dbReference type="Pfam" id="PF02771">
    <property type="entry name" value="Acyl-CoA_dh_N"/>
    <property type="match status" value="1"/>
</dbReference>
<reference evidence="10 11" key="1">
    <citation type="submission" date="2018-01" db="EMBL/GenBank/DDBJ databases">
        <title>Draft genome sequence of Jiangella sp. GTF31.</title>
        <authorList>
            <person name="Sahin N."/>
            <person name="Ay H."/>
            <person name="Saygin H."/>
        </authorList>
    </citation>
    <scope>NUCLEOTIDE SEQUENCE [LARGE SCALE GENOMIC DNA]</scope>
    <source>
        <strain evidence="10 11">GTF31</strain>
    </source>
</reference>
<feature type="domain" description="Acyl-CoA dehydrogenase/oxidase N-terminal" evidence="9">
    <location>
        <begin position="142"/>
        <end position="254"/>
    </location>
</feature>
<dbReference type="Proteomes" id="UP000248764">
    <property type="component" value="Unassembled WGS sequence"/>
</dbReference>
<dbReference type="GO" id="GO:0003995">
    <property type="term" value="F:acyl-CoA dehydrogenase activity"/>
    <property type="evidence" value="ECO:0007669"/>
    <property type="project" value="TreeGrafter"/>
</dbReference>
<dbReference type="InterPro" id="IPR037069">
    <property type="entry name" value="AcylCoA_DH/ox_N_sf"/>
</dbReference>
<feature type="domain" description="Acyl-CoA dehydrogenase/oxidase C-terminal" evidence="7">
    <location>
        <begin position="366"/>
        <end position="513"/>
    </location>
</feature>
<dbReference type="RefSeq" id="WP_111255077.1">
    <property type="nucleotide sequence ID" value="NZ_POTW01000026.1"/>
</dbReference>
<organism evidence="10 11">
    <name type="scientific">Jiangella anatolica</name>
    <dbReference type="NCBI Taxonomy" id="2670374"/>
    <lineage>
        <taxon>Bacteria</taxon>
        <taxon>Bacillati</taxon>
        <taxon>Actinomycetota</taxon>
        <taxon>Actinomycetes</taxon>
        <taxon>Jiangellales</taxon>
        <taxon>Jiangellaceae</taxon>
        <taxon>Jiangella</taxon>
    </lineage>
</organism>
<dbReference type="InterPro" id="IPR036250">
    <property type="entry name" value="AcylCo_DH-like_C"/>
</dbReference>
<evidence type="ECO:0000256" key="2">
    <source>
        <dbReference type="ARBA" id="ARBA00009347"/>
    </source>
</evidence>
<evidence type="ECO:0000313" key="10">
    <source>
        <dbReference type="EMBL" id="PZF83346.1"/>
    </source>
</evidence>
<dbReference type="AlphaFoldDB" id="A0A2W2CC44"/>
<dbReference type="SUPFAM" id="SSF56645">
    <property type="entry name" value="Acyl-CoA dehydrogenase NM domain-like"/>
    <property type="match status" value="1"/>
</dbReference>
<sequence>MTATLDPATDAGLAGAAEAVAVTARCVDLAFPAVTGQGTEFAVAESAMDAVTVDALIRDARAAHGDVAVQQAQAARLLAATAAERAVSTLRQVGGETTEPAASAARLAVHPTPIHQVRSAIGAAVHAGRFQYDATTLPLPPELVSLRALVRRFVTEQLLPHEARLNEDGDLPVELWAELERRGRELDLNALGLPAEHGGMGLGLVGQLVAAEEMGRVAVGFRHVVGTPPGSLPLARHGTAAQHAAYLRPWLRGERWGAWATTEPEAGSDLAAIRTVAVRDGDGWRIDGAKHFITGLDRADFVITFAKTDPDRGLKGLTAFLVDLDAPGVEVGREQHMMGREGLHSFELRYDGLHVGDDARLGEPDEGFRLLIADVSRMRVLMAGHCLGVAARLIDIAADWGRGRVQFGRPIGEFEALQWYLADSAAELLACRSSAYRTAMAIDAGQRAQAESATVKAYGTELACRVADRAMQILGGTGYCTELPVEALYRAVRLWRIAEGSSEIQRMLVGRQLAAGWRPEVGVA</sequence>
<name>A0A2W2CC44_9ACTN</name>